<sequence length="125" mass="13876">MFLCFIISNSERKPQKKPPANLRLWIYSLPLGTPLPPPTIRLLLHPLYNIIPNFQSQIIITNLSSSLLTWTSTVNPEESSCTVDGKRISTPVLSFLQPLSSGISLNLQSALTSFLFPVEKNNPTA</sequence>
<protein>
    <submittedName>
        <fullName evidence="1">Uncharacterized protein</fullName>
    </submittedName>
</protein>
<evidence type="ECO:0000313" key="1">
    <source>
        <dbReference type="EMBL" id="MEQ2301644.1"/>
    </source>
</evidence>
<evidence type="ECO:0000313" key="2">
    <source>
        <dbReference type="Proteomes" id="UP001469553"/>
    </source>
</evidence>
<dbReference type="Proteomes" id="UP001469553">
    <property type="component" value="Unassembled WGS sequence"/>
</dbReference>
<organism evidence="1 2">
    <name type="scientific">Ameca splendens</name>
    <dbReference type="NCBI Taxonomy" id="208324"/>
    <lineage>
        <taxon>Eukaryota</taxon>
        <taxon>Metazoa</taxon>
        <taxon>Chordata</taxon>
        <taxon>Craniata</taxon>
        <taxon>Vertebrata</taxon>
        <taxon>Euteleostomi</taxon>
        <taxon>Actinopterygii</taxon>
        <taxon>Neopterygii</taxon>
        <taxon>Teleostei</taxon>
        <taxon>Neoteleostei</taxon>
        <taxon>Acanthomorphata</taxon>
        <taxon>Ovalentaria</taxon>
        <taxon>Atherinomorphae</taxon>
        <taxon>Cyprinodontiformes</taxon>
        <taxon>Goodeidae</taxon>
        <taxon>Ameca</taxon>
    </lineage>
</organism>
<reference evidence="1 2" key="1">
    <citation type="submission" date="2021-06" db="EMBL/GenBank/DDBJ databases">
        <authorList>
            <person name="Palmer J.M."/>
        </authorList>
    </citation>
    <scope>NUCLEOTIDE SEQUENCE [LARGE SCALE GENOMIC DNA]</scope>
    <source>
        <strain evidence="1 2">AS_MEX2019</strain>
        <tissue evidence="1">Muscle</tissue>
    </source>
</reference>
<comment type="caution">
    <text evidence="1">The sequence shown here is derived from an EMBL/GenBank/DDBJ whole genome shotgun (WGS) entry which is preliminary data.</text>
</comment>
<dbReference type="EMBL" id="JAHRIP010053937">
    <property type="protein sequence ID" value="MEQ2301644.1"/>
    <property type="molecule type" value="Genomic_DNA"/>
</dbReference>
<proteinExistence type="predicted"/>
<keyword evidence="2" id="KW-1185">Reference proteome</keyword>
<accession>A0ABV0Z5Z3</accession>
<name>A0ABV0Z5Z3_9TELE</name>
<gene>
    <name evidence="1" type="ORF">AMECASPLE_038218</name>
</gene>